<feature type="compositionally biased region" description="Basic residues" evidence="1">
    <location>
        <begin position="73"/>
        <end position="82"/>
    </location>
</feature>
<dbReference type="HOGENOM" id="CLU_1659835_0_0_4"/>
<dbReference type="EMBL" id="AFBQ01000116">
    <property type="protein sequence ID" value="EHY31784.1"/>
    <property type="molecule type" value="Genomic_DNA"/>
</dbReference>
<dbReference type="STRING" id="762967.HMPREF9440_00836"/>
<dbReference type="Proteomes" id="UP000004956">
    <property type="component" value="Unassembled WGS sequence"/>
</dbReference>
<sequence>MNDPYDEGDEETRGMSVKRKKKKRKKAEDWASYSGWDIYLYGGLDTEETAFYSSMEPELAASLLQDELDSLKEKRKRRGCKGRRSEMRRRDRRSNAPLTPQEEKLLDELSPPAERFEPGAWPDAQTRPMRMTRPSPETTHGDLLSEAGRNDCADEELPF</sequence>
<reference evidence="2 3" key="1">
    <citation type="submission" date="2011-11" db="EMBL/GenBank/DDBJ databases">
        <authorList>
            <person name="Weinstock G."/>
            <person name="Sodergren E."/>
            <person name="Clifton S."/>
            <person name="Fulton L."/>
            <person name="Fulton B."/>
            <person name="Courtney L."/>
            <person name="Fronick C."/>
            <person name="Harrison M."/>
            <person name="Strong C."/>
            <person name="Farmer C."/>
            <person name="Delahaunty K."/>
            <person name="Markovic C."/>
            <person name="Hall O."/>
            <person name="Minx P."/>
            <person name="Tomlinson C."/>
            <person name="Mitreva M."/>
            <person name="Hou S."/>
            <person name="Chen J."/>
            <person name="Wollam A."/>
            <person name="Pepin K.H."/>
            <person name="Johnson M."/>
            <person name="Bhonagiri V."/>
            <person name="Zhang X."/>
            <person name="Suruliraj S."/>
            <person name="Warren W."/>
            <person name="Chinwalla A."/>
            <person name="Mardis E.R."/>
            <person name="Wilson R.K."/>
        </authorList>
    </citation>
    <scope>NUCLEOTIDE SEQUENCE [LARGE SCALE GENOMIC DNA]</scope>
    <source>
        <strain evidence="2 3">YIT 11816</strain>
    </source>
</reference>
<name>H3KDM7_9BURK</name>
<protein>
    <submittedName>
        <fullName evidence="2">Uncharacterized protein</fullName>
    </submittedName>
</protein>
<feature type="compositionally biased region" description="Basic residues" evidence="1">
    <location>
        <begin position="16"/>
        <end position="25"/>
    </location>
</feature>
<accession>H3KDM7</accession>
<feature type="region of interest" description="Disordered" evidence="1">
    <location>
        <begin position="68"/>
        <end position="159"/>
    </location>
</feature>
<evidence type="ECO:0000313" key="3">
    <source>
        <dbReference type="Proteomes" id="UP000004956"/>
    </source>
</evidence>
<dbReference type="AlphaFoldDB" id="H3KDM7"/>
<feature type="compositionally biased region" description="Acidic residues" evidence="1">
    <location>
        <begin position="1"/>
        <end position="10"/>
    </location>
</feature>
<comment type="caution">
    <text evidence="2">The sequence shown here is derived from an EMBL/GenBank/DDBJ whole genome shotgun (WGS) entry which is preliminary data.</text>
</comment>
<evidence type="ECO:0000256" key="1">
    <source>
        <dbReference type="SAM" id="MobiDB-lite"/>
    </source>
</evidence>
<feature type="region of interest" description="Disordered" evidence="1">
    <location>
        <begin position="1"/>
        <end position="29"/>
    </location>
</feature>
<dbReference type="PATRIC" id="fig|762967.3.peg.666"/>
<proteinExistence type="predicted"/>
<organism evidence="2 3">
    <name type="scientific">Sutterella parvirubra YIT 11816</name>
    <dbReference type="NCBI Taxonomy" id="762967"/>
    <lineage>
        <taxon>Bacteria</taxon>
        <taxon>Pseudomonadati</taxon>
        <taxon>Pseudomonadota</taxon>
        <taxon>Betaproteobacteria</taxon>
        <taxon>Burkholderiales</taxon>
        <taxon>Sutterellaceae</taxon>
        <taxon>Sutterella</taxon>
    </lineage>
</organism>
<keyword evidence="3" id="KW-1185">Reference proteome</keyword>
<evidence type="ECO:0000313" key="2">
    <source>
        <dbReference type="EMBL" id="EHY31784.1"/>
    </source>
</evidence>
<gene>
    <name evidence="2" type="ORF">HMPREF9440_00836</name>
</gene>